<proteinExistence type="predicted"/>
<accession>A0A9Q0VUJ8</accession>
<dbReference type="Proteomes" id="UP001151532">
    <property type="component" value="Chromosome 16"/>
</dbReference>
<dbReference type="OrthoDB" id="10400443at2759"/>
<dbReference type="EMBL" id="JAPFFK010000007">
    <property type="protein sequence ID" value="KAJ6755034.1"/>
    <property type="molecule type" value="Genomic_DNA"/>
</dbReference>
<dbReference type="AlphaFoldDB" id="A0A9Q0VUJ8"/>
<reference evidence="1" key="2">
    <citation type="journal article" date="2023" name="Int. J. Mol. Sci.">
        <title>De Novo Assembly and Annotation of 11 Diverse Shrub Willow (Salix) Genomes Reveals Novel Gene Organization in Sex-Linked Regions.</title>
        <authorList>
            <person name="Hyden B."/>
            <person name="Feng K."/>
            <person name="Yates T.B."/>
            <person name="Jawdy S."/>
            <person name="Cereghino C."/>
            <person name="Smart L.B."/>
            <person name="Muchero W."/>
        </authorList>
    </citation>
    <scope>NUCLEOTIDE SEQUENCE</scope>
    <source>
        <tissue evidence="1">Shoot tip</tissue>
    </source>
</reference>
<evidence type="ECO:0000313" key="1">
    <source>
        <dbReference type="EMBL" id="KAJ6755034.1"/>
    </source>
</evidence>
<protein>
    <submittedName>
        <fullName evidence="1">Uncharacterized protein</fullName>
    </submittedName>
</protein>
<name>A0A9Q0VUJ8_SALPP</name>
<comment type="caution">
    <text evidence="1">The sequence shown here is derived from an EMBL/GenBank/DDBJ whole genome shotgun (WGS) entry which is preliminary data.</text>
</comment>
<evidence type="ECO:0000313" key="2">
    <source>
        <dbReference type="Proteomes" id="UP001151532"/>
    </source>
</evidence>
<sequence>MSSVLDDWKLVITKFSKKEPELLLVLLKEVLNMIDAQEAMKYGMGTHLTSREYRVETGQIERLSLFAWLVGQLKGLKPLHCKETAAERKPSSIGVNLSNTVLMELMGDTSVMGRLKKLSSLALSDPDVTQEKSSLPSLNDLLIQQDVSILQATEKLEFVKFCRTKSSSC</sequence>
<gene>
    <name evidence="1" type="ORF">OIU79_027618</name>
</gene>
<keyword evidence="2" id="KW-1185">Reference proteome</keyword>
<reference evidence="1" key="1">
    <citation type="submission" date="2022-11" db="EMBL/GenBank/DDBJ databases">
        <authorList>
            <person name="Hyden B.L."/>
            <person name="Feng K."/>
            <person name="Yates T."/>
            <person name="Jawdy S."/>
            <person name="Smart L.B."/>
            <person name="Muchero W."/>
        </authorList>
    </citation>
    <scope>NUCLEOTIDE SEQUENCE</scope>
    <source>
        <tissue evidence="1">Shoot tip</tissue>
    </source>
</reference>
<organism evidence="1 2">
    <name type="scientific">Salix purpurea</name>
    <name type="common">Purple osier willow</name>
    <dbReference type="NCBI Taxonomy" id="77065"/>
    <lineage>
        <taxon>Eukaryota</taxon>
        <taxon>Viridiplantae</taxon>
        <taxon>Streptophyta</taxon>
        <taxon>Embryophyta</taxon>
        <taxon>Tracheophyta</taxon>
        <taxon>Spermatophyta</taxon>
        <taxon>Magnoliopsida</taxon>
        <taxon>eudicotyledons</taxon>
        <taxon>Gunneridae</taxon>
        <taxon>Pentapetalae</taxon>
        <taxon>rosids</taxon>
        <taxon>fabids</taxon>
        <taxon>Malpighiales</taxon>
        <taxon>Salicaceae</taxon>
        <taxon>Saliceae</taxon>
        <taxon>Salix</taxon>
    </lineage>
</organism>